<dbReference type="SUPFAM" id="SSF161098">
    <property type="entry name" value="MetI-like"/>
    <property type="match status" value="1"/>
</dbReference>
<comment type="subcellular location">
    <subcellularLocation>
        <location evidence="1 8">Cell membrane</location>
        <topology evidence="1 8">Multi-pass membrane protein</topology>
    </subcellularLocation>
</comment>
<name>A0A8J2VM53_9RHOB</name>
<evidence type="ECO:0000256" key="2">
    <source>
        <dbReference type="ARBA" id="ARBA00007069"/>
    </source>
</evidence>
<evidence type="ECO:0000256" key="4">
    <source>
        <dbReference type="ARBA" id="ARBA00022475"/>
    </source>
</evidence>
<feature type="transmembrane region" description="Helical" evidence="8">
    <location>
        <begin position="12"/>
        <end position="29"/>
    </location>
</feature>
<feature type="domain" description="ABC transmembrane type-1" evidence="9">
    <location>
        <begin position="69"/>
        <end position="275"/>
    </location>
</feature>
<evidence type="ECO:0000256" key="6">
    <source>
        <dbReference type="ARBA" id="ARBA00022989"/>
    </source>
</evidence>
<protein>
    <submittedName>
        <fullName evidence="10">ABC transporter permease</fullName>
    </submittedName>
</protein>
<evidence type="ECO:0000313" key="10">
    <source>
        <dbReference type="EMBL" id="GGE31861.1"/>
    </source>
</evidence>
<dbReference type="RefSeq" id="WP_188408239.1">
    <property type="nucleotide sequence ID" value="NZ_BMCP01000001.1"/>
</dbReference>
<organism evidence="10 11">
    <name type="scientific">Agaricicola taiwanensis</name>
    <dbReference type="NCBI Taxonomy" id="591372"/>
    <lineage>
        <taxon>Bacteria</taxon>
        <taxon>Pseudomonadati</taxon>
        <taxon>Pseudomonadota</taxon>
        <taxon>Alphaproteobacteria</taxon>
        <taxon>Rhodobacterales</taxon>
        <taxon>Paracoccaceae</taxon>
        <taxon>Agaricicola</taxon>
    </lineage>
</organism>
<dbReference type="AlphaFoldDB" id="A0A8J2VM53"/>
<keyword evidence="6 8" id="KW-1133">Transmembrane helix</keyword>
<evidence type="ECO:0000256" key="1">
    <source>
        <dbReference type="ARBA" id="ARBA00004651"/>
    </source>
</evidence>
<proteinExistence type="inferred from homology"/>
<comment type="caution">
    <text evidence="10">The sequence shown here is derived from an EMBL/GenBank/DDBJ whole genome shotgun (WGS) entry which is preliminary data.</text>
</comment>
<evidence type="ECO:0000256" key="3">
    <source>
        <dbReference type="ARBA" id="ARBA00022448"/>
    </source>
</evidence>
<dbReference type="PANTHER" id="PTHR42929:SF5">
    <property type="entry name" value="ABC TRANSPORTER PERMEASE PROTEIN"/>
    <property type="match status" value="1"/>
</dbReference>
<evidence type="ECO:0000256" key="5">
    <source>
        <dbReference type="ARBA" id="ARBA00022692"/>
    </source>
</evidence>
<keyword evidence="7 8" id="KW-0472">Membrane</keyword>
<dbReference type="Proteomes" id="UP000602745">
    <property type="component" value="Unassembled WGS sequence"/>
</dbReference>
<dbReference type="PROSITE" id="PS50928">
    <property type="entry name" value="ABC_TM1"/>
    <property type="match status" value="1"/>
</dbReference>
<evidence type="ECO:0000313" key="11">
    <source>
        <dbReference type="Proteomes" id="UP000602745"/>
    </source>
</evidence>
<feature type="transmembrane region" description="Helical" evidence="8">
    <location>
        <begin position="156"/>
        <end position="182"/>
    </location>
</feature>
<feature type="transmembrane region" description="Helical" evidence="8">
    <location>
        <begin position="202"/>
        <end position="223"/>
    </location>
</feature>
<dbReference type="PANTHER" id="PTHR42929">
    <property type="entry name" value="INNER MEMBRANE ABC TRANSPORTER PERMEASE PROTEIN YDCU-RELATED-RELATED"/>
    <property type="match status" value="1"/>
</dbReference>
<dbReference type="Gene3D" id="1.10.3720.10">
    <property type="entry name" value="MetI-like"/>
    <property type="match status" value="1"/>
</dbReference>
<evidence type="ECO:0000256" key="8">
    <source>
        <dbReference type="RuleBase" id="RU363032"/>
    </source>
</evidence>
<reference evidence="10" key="1">
    <citation type="journal article" date="2014" name="Int. J. Syst. Evol. Microbiol.">
        <title>Complete genome sequence of Corynebacterium casei LMG S-19264T (=DSM 44701T), isolated from a smear-ripened cheese.</title>
        <authorList>
            <consortium name="US DOE Joint Genome Institute (JGI-PGF)"/>
            <person name="Walter F."/>
            <person name="Albersmeier A."/>
            <person name="Kalinowski J."/>
            <person name="Ruckert C."/>
        </authorList>
    </citation>
    <scope>NUCLEOTIDE SEQUENCE</scope>
    <source>
        <strain evidence="10">CCM 7684</strain>
    </source>
</reference>
<keyword evidence="4" id="KW-1003">Cell membrane</keyword>
<feature type="transmembrane region" description="Helical" evidence="8">
    <location>
        <begin position="101"/>
        <end position="119"/>
    </location>
</feature>
<sequence length="285" mass="30748">MSKAVSLQDRRPWLIAFLPAVFLFVFFGLPNAMLLSISFLKTEAQQLTGELTLDNYVFLFTEQTYLEALLRTFFVGVSVGILDVVLAFPLAYFLVRTNSRWRGLLIALALAPLLASVVVRTYGWYVILNRFGVANDVMLWLGVIEQRLTLMPSTGAIIIGLAHSLLPYAVLTLMGALGGINPSLEKAAMSLGASRFRCFVEVVLPLALPGLIGGFILSFSVAISAYATPAILGGPATQVMATAIYGFMTQLLDWSIGAAMAVVLIVSSLLLFYLAARAGARTASL</sequence>
<evidence type="ECO:0000256" key="7">
    <source>
        <dbReference type="ARBA" id="ARBA00023136"/>
    </source>
</evidence>
<feature type="transmembrane region" description="Helical" evidence="8">
    <location>
        <begin position="73"/>
        <end position="94"/>
    </location>
</feature>
<feature type="transmembrane region" description="Helical" evidence="8">
    <location>
        <begin position="254"/>
        <end position="276"/>
    </location>
</feature>
<accession>A0A8J2VM53</accession>
<dbReference type="Pfam" id="PF00528">
    <property type="entry name" value="BPD_transp_1"/>
    <property type="match status" value="1"/>
</dbReference>
<gene>
    <name evidence="10" type="primary">attA3</name>
    <name evidence="10" type="ORF">GCM10007276_06320</name>
</gene>
<dbReference type="GO" id="GO:0005886">
    <property type="term" value="C:plasma membrane"/>
    <property type="evidence" value="ECO:0007669"/>
    <property type="project" value="UniProtKB-SubCell"/>
</dbReference>
<keyword evidence="3 8" id="KW-0813">Transport</keyword>
<comment type="similarity">
    <text evidence="2">Belongs to the binding-protein-dependent transport system permease family. CysTW subfamily.</text>
</comment>
<dbReference type="InterPro" id="IPR000515">
    <property type="entry name" value="MetI-like"/>
</dbReference>
<dbReference type="InterPro" id="IPR035906">
    <property type="entry name" value="MetI-like_sf"/>
</dbReference>
<dbReference type="CDD" id="cd06261">
    <property type="entry name" value="TM_PBP2"/>
    <property type="match status" value="1"/>
</dbReference>
<keyword evidence="11" id="KW-1185">Reference proteome</keyword>
<dbReference type="EMBL" id="BMCP01000001">
    <property type="protein sequence ID" value="GGE31861.1"/>
    <property type="molecule type" value="Genomic_DNA"/>
</dbReference>
<keyword evidence="5 8" id="KW-0812">Transmembrane</keyword>
<evidence type="ECO:0000259" key="9">
    <source>
        <dbReference type="PROSITE" id="PS50928"/>
    </source>
</evidence>
<feature type="transmembrane region" description="Helical" evidence="8">
    <location>
        <begin position="230"/>
        <end position="248"/>
    </location>
</feature>
<dbReference type="GO" id="GO:0055085">
    <property type="term" value="P:transmembrane transport"/>
    <property type="evidence" value="ECO:0007669"/>
    <property type="project" value="InterPro"/>
</dbReference>
<reference evidence="10" key="2">
    <citation type="submission" date="2020-09" db="EMBL/GenBank/DDBJ databases">
        <authorList>
            <person name="Sun Q."/>
            <person name="Sedlacek I."/>
        </authorList>
    </citation>
    <scope>NUCLEOTIDE SEQUENCE</scope>
    <source>
        <strain evidence="10">CCM 7684</strain>
    </source>
</reference>